<dbReference type="AlphaFoldDB" id="A0AAD1T3E6"/>
<organism evidence="1 2">
    <name type="scientific">Pelobates cultripes</name>
    <name type="common">Western spadefoot toad</name>
    <dbReference type="NCBI Taxonomy" id="61616"/>
    <lineage>
        <taxon>Eukaryota</taxon>
        <taxon>Metazoa</taxon>
        <taxon>Chordata</taxon>
        <taxon>Craniata</taxon>
        <taxon>Vertebrata</taxon>
        <taxon>Euteleostomi</taxon>
        <taxon>Amphibia</taxon>
        <taxon>Batrachia</taxon>
        <taxon>Anura</taxon>
        <taxon>Pelobatoidea</taxon>
        <taxon>Pelobatidae</taxon>
        <taxon>Pelobates</taxon>
    </lineage>
</organism>
<proteinExistence type="predicted"/>
<gene>
    <name evidence="1" type="ORF">PECUL_23A014032</name>
</gene>
<dbReference type="EMBL" id="OW240920">
    <property type="protein sequence ID" value="CAH2317125.1"/>
    <property type="molecule type" value="Genomic_DNA"/>
</dbReference>
<accession>A0AAD1T3E6</accession>
<keyword evidence="2" id="KW-1185">Reference proteome</keyword>
<protein>
    <submittedName>
        <fullName evidence="1">Uncharacterized protein</fullName>
    </submittedName>
</protein>
<evidence type="ECO:0000313" key="2">
    <source>
        <dbReference type="Proteomes" id="UP001295444"/>
    </source>
</evidence>
<name>A0AAD1T3E6_PELCU</name>
<dbReference type="Proteomes" id="UP001295444">
    <property type="component" value="Chromosome 09"/>
</dbReference>
<sequence>MESLEEDRYKRLTAVRAKLQSSLAAKIQFQFKLARKSFYEYGNKCGKMLARALHAKRQKSFVQAINLGSECYRTPKTIAEAFRAYYAALYPLPPGGGWTPYRKDAWNM</sequence>
<reference evidence="1" key="1">
    <citation type="submission" date="2022-03" db="EMBL/GenBank/DDBJ databases">
        <authorList>
            <person name="Alioto T."/>
            <person name="Alioto T."/>
            <person name="Gomez Garrido J."/>
        </authorList>
    </citation>
    <scope>NUCLEOTIDE SEQUENCE</scope>
</reference>
<evidence type="ECO:0000313" key="1">
    <source>
        <dbReference type="EMBL" id="CAH2317125.1"/>
    </source>
</evidence>